<organism evidence="1 2">
    <name type="scientific">Chryseobacterium limigenitum</name>
    <dbReference type="NCBI Taxonomy" id="1612149"/>
    <lineage>
        <taxon>Bacteria</taxon>
        <taxon>Pseudomonadati</taxon>
        <taxon>Bacteroidota</taxon>
        <taxon>Flavobacteriia</taxon>
        <taxon>Flavobacteriales</taxon>
        <taxon>Weeksellaceae</taxon>
        <taxon>Chryseobacterium group</taxon>
        <taxon>Chryseobacterium</taxon>
    </lineage>
</organism>
<dbReference type="AlphaFoldDB" id="A0A1K2IVU8"/>
<keyword evidence="2" id="KW-1185">Reference proteome</keyword>
<dbReference type="Proteomes" id="UP000182034">
    <property type="component" value="Unassembled WGS sequence"/>
</dbReference>
<sequence>MEISHVCMVEIKGIQLDKNSVIEINNYVITNDSNYIKRNGN</sequence>
<reference evidence="2" key="1">
    <citation type="submission" date="2016-10" db="EMBL/GenBank/DDBJ databases">
        <authorList>
            <person name="Varghese N."/>
            <person name="Submissions S."/>
        </authorList>
    </citation>
    <scope>NUCLEOTIDE SEQUENCE [LARGE SCALE GENOMIC DNA]</scope>
    <source>
        <strain evidence="2">SUR2</strain>
    </source>
</reference>
<name>A0A1K2IVU8_9FLAO</name>
<dbReference type="EMBL" id="FPKW01000019">
    <property type="protein sequence ID" value="SFZ96430.1"/>
    <property type="molecule type" value="Genomic_DNA"/>
</dbReference>
<evidence type="ECO:0000313" key="1">
    <source>
        <dbReference type="EMBL" id="SFZ96430.1"/>
    </source>
</evidence>
<proteinExistence type="predicted"/>
<gene>
    <name evidence="1" type="ORF">SAMN05216324_11971</name>
</gene>
<evidence type="ECO:0000313" key="2">
    <source>
        <dbReference type="Proteomes" id="UP000182034"/>
    </source>
</evidence>
<protein>
    <submittedName>
        <fullName evidence="1">Uncharacterized protein</fullName>
    </submittedName>
</protein>
<accession>A0A1K2IVU8</accession>